<dbReference type="Pfam" id="PF00496">
    <property type="entry name" value="SBP_bac_5"/>
    <property type="match status" value="1"/>
</dbReference>
<evidence type="ECO:0000256" key="3">
    <source>
        <dbReference type="ARBA" id="ARBA00022448"/>
    </source>
</evidence>
<feature type="chain" id="PRO_5002797723" evidence="5">
    <location>
        <begin position="23"/>
        <end position="581"/>
    </location>
</feature>
<dbReference type="GO" id="GO:0030288">
    <property type="term" value="C:outer membrane-bounded periplasmic space"/>
    <property type="evidence" value="ECO:0007669"/>
    <property type="project" value="UniProtKB-ARBA"/>
</dbReference>
<dbReference type="EMBL" id="CP001100">
    <property type="protein sequence ID" value="ACF13266.1"/>
    <property type="molecule type" value="Genomic_DNA"/>
</dbReference>
<dbReference type="KEGG" id="cts:Ctha_0798"/>
<feature type="signal peptide" evidence="5">
    <location>
        <begin position="1"/>
        <end position="22"/>
    </location>
</feature>
<dbReference type="RefSeq" id="WP_012499350.1">
    <property type="nucleotide sequence ID" value="NC_011026.1"/>
</dbReference>
<dbReference type="STRING" id="517418.Ctha_0798"/>
<evidence type="ECO:0000259" key="6">
    <source>
        <dbReference type="Pfam" id="PF00496"/>
    </source>
</evidence>
<keyword evidence="3" id="KW-0813">Transport</keyword>
<evidence type="ECO:0000256" key="5">
    <source>
        <dbReference type="SAM" id="SignalP"/>
    </source>
</evidence>
<dbReference type="InterPro" id="IPR039424">
    <property type="entry name" value="SBP_5"/>
</dbReference>
<evidence type="ECO:0000313" key="8">
    <source>
        <dbReference type="Proteomes" id="UP000001208"/>
    </source>
</evidence>
<keyword evidence="4 5" id="KW-0732">Signal</keyword>
<reference evidence="7 8" key="1">
    <citation type="submission" date="2008-06" db="EMBL/GenBank/DDBJ databases">
        <title>Complete sequence of Chloroherpeton thalassium ATCC 35110.</title>
        <authorList>
            <consortium name="US DOE Joint Genome Institute"/>
            <person name="Lucas S."/>
            <person name="Copeland A."/>
            <person name="Lapidus A."/>
            <person name="Glavina del Rio T."/>
            <person name="Dalin E."/>
            <person name="Tice H."/>
            <person name="Bruce D."/>
            <person name="Goodwin L."/>
            <person name="Pitluck S."/>
            <person name="Schmutz J."/>
            <person name="Larimer F."/>
            <person name="Land M."/>
            <person name="Hauser L."/>
            <person name="Kyrpides N."/>
            <person name="Mikhailova N."/>
            <person name="Liu Z."/>
            <person name="Li T."/>
            <person name="Zhao F."/>
            <person name="Overmann J."/>
            <person name="Bryant D.A."/>
            <person name="Richardson P."/>
        </authorList>
    </citation>
    <scope>NUCLEOTIDE SEQUENCE [LARGE SCALE GENOMIC DNA]</scope>
    <source>
        <strain evidence="8">ATCC 35110 / GB-78</strain>
    </source>
</reference>
<sequence>MQQNLYLLIFALCAGLLITACSKSGEPKNTLRDIQGGMKRGGIFRTNAASDIASLDPARMAKQSEGLVGHQIYDQLVTLNDSTLALEPMLAKSWEISGDGLTYTFHLRNDVFFHDDPCFPNGKGRKLTATDIKYSLTRSIDARAQALGAEFFTTCVLGAEAYYDATIEAVKFGGEPKVPEIKGFLVKNDTTFVIQLRDVYAPFIYHLTTGVSYITCREAAETYGKELARHPVGTGAFAFSSWAEDREIILKRHSNYWEHDAFGNQLPYLDEISFRFINESATQLLEFRKGRLEESIGIPQEFAAQVLTENGEAKGEYQQFVLKSTPELRIDYIAMNTALEPFQNEKIRKALSAAIDRDKIVRYVLKNQVAAATGLVTRGFEGYDNSDLKTIQYDLSAAKKLLAEAGFPDGKGLAPITLNTFVGAKYAYNKEVAEAVQSMLAEIGVQVNLEQTEYSTHLQQAYLGKLKLFLSSWGADYPDPESFLNLVYGEVIPKNAGGESYQNLSRYRNPKFDQIFSKALQTTDRAQRYALYQQAEQIALLDAPIILTYQRIARRFQQPYVRNYPINAMDRRNFRRVWLDQ</sequence>
<dbReference type="InterPro" id="IPR030678">
    <property type="entry name" value="Peptide/Ni-bd"/>
</dbReference>
<dbReference type="PANTHER" id="PTHR30290">
    <property type="entry name" value="PERIPLASMIC BINDING COMPONENT OF ABC TRANSPORTER"/>
    <property type="match status" value="1"/>
</dbReference>
<accession>B3QWQ2</accession>
<name>B3QWQ2_CHLT3</name>
<dbReference type="SUPFAM" id="SSF53850">
    <property type="entry name" value="Periplasmic binding protein-like II"/>
    <property type="match status" value="1"/>
</dbReference>
<dbReference type="CDD" id="cd00995">
    <property type="entry name" value="PBP2_NikA_DppA_OppA_like"/>
    <property type="match status" value="1"/>
</dbReference>
<evidence type="ECO:0000256" key="2">
    <source>
        <dbReference type="ARBA" id="ARBA00005695"/>
    </source>
</evidence>
<dbReference type="OrthoDB" id="9772924at2"/>
<dbReference type="Gene3D" id="3.90.76.10">
    <property type="entry name" value="Dipeptide-binding Protein, Domain 1"/>
    <property type="match status" value="1"/>
</dbReference>
<evidence type="ECO:0000256" key="1">
    <source>
        <dbReference type="ARBA" id="ARBA00004196"/>
    </source>
</evidence>
<dbReference type="GO" id="GO:0043190">
    <property type="term" value="C:ATP-binding cassette (ABC) transporter complex"/>
    <property type="evidence" value="ECO:0007669"/>
    <property type="project" value="InterPro"/>
</dbReference>
<dbReference type="HOGENOM" id="CLU_017028_6_0_10"/>
<dbReference type="Proteomes" id="UP000001208">
    <property type="component" value="Chromosome"/>
</dbReference>
<comment type="similarity">
    <text evidence="2">Belongs to the bacterial solute-binding protein 5 family.</text>
</comment>
<proteinExistence type="inferred from homology"/>
<dbReference type="PANTHER" id="PTHR30290:SF10">
    <property type="entry name" value="PERIPLASMIC OLIGOPEPTIDE-BINDING PROTEIN-RELATED"/>
    <property type="match status" value="1"/>
</dbReference>
<feature type="domain" description="Solute-binding protein family 5" evidence="6">
    <location>
        <begin position="86"/>
        <end position="490"/>
    </location>
</feature>
<dbReference type="PIRSF" id="PIRSF002741">
    <property type="entry name" value="MppA"/>
    <property type="match status" value="1"/>
</dbReference>
<evidence type="ECO:0000313" key="7">
    <source>
        <dbReference type="EMBL" id="ACF13266.1"/>
    </source>
</evidence>
<dbReference type="GO" id="GO:1904680">
    <property type="term" value="F:peptide transmembrane transporter activity"/>
    <property type="evidence" value="ECO:0007669"/>
    <property type="project" value="TreeGrafter"/>
</dbReference>
<dbReference type="eggNOG" id="COG4166">
    <property type="taxonomic scope" value="Bacteria"/>
</dbReference>
<dbReference type="GO" id="GO:0015833">
    <property type="term" value="P:peptide transport"/>
    <property type="evidence" value="ECO:0007669"/>
    <property type="project" value="TreeGrafter"/>
</dbReference>
<gene>
    <name evidence="7" type="ordered locus">Ctha_0798</name>
</gene>
<dbReference type="Gene3D" id="3.10.105.10">
    <property type="entry name" value="Dipeptide-binding Protein, Domain 3"/>
    <property type="match status" value="1"/>
</dbReference>
<dbReference type="AlphaFoldDB" id="B3QWQ2"/>
<keyword evidence="8" id="KW-1185">Reference proteome</keyword>
<dbReference type="Gene3D" id="3.40.190.10">
    <property type="entry name" value="Periplasmic binding protein-like II"/>
    <property type="match status" value="1"/>
</dbReference>
<protein>
    <submittedName>
        <fullName evidence="7">Extracellular solute-binding protein family 5</fullName>
    </submittedName>
</protein>
<dbReference type="InterPro" id="IPR000914">
    <property type="entry name" value="SBP_5_dom"/>
</dbReference>
<organism evidence="7 8">
    <name type="scientific">Chloroherpeton thalassium (strain ATCC 35110 / GB-78)</name>
    <dbReference type="NCBI Taxonomy" id="517418"/>
    <lineage>
        <taxon>Bacteria</taxon>
        <taxon>Pseudomonadati</taxon>
        <taxon>Chlorobiota</taxon>
        <taxon>Chlorobiia</taxon>
        <taxon>Chlorobiales</taxon>
        <taxon>Chloroherpetonaceae</taxon>
        <taxon>Chloroherpeton</taxon>
    </lineage>
</organism>
<comment type="subcellular location">
    <subcellularLocation>
        <location evidence="1">Cell envelope</location>
    </subcellularLocation>
</comment>
<evidence type="ECO:0000256" key="4">
    <source>
        <dbReference type="ARBA" id="ARBA00022729"/>
    </source>
</evidence>